<dbReference type="Gene3D" id="2.60.40.380">
    <property type="entry name" value="Purple acid phosphatase-like, N-terminal"/>
    <property type="match status" value="1"/>
</dbReference>
<dbReference type="Gene3D" id="3.60.21.10">
    <property type="match status" value="1"/>
</dbReference>
<protein>
    <submittedName>
        <fullName evidence="4">Metallophosphoesterase family protein</fullName>
    </submittedName>
</protein>
<feature type="domain" description="Calcineurin-like phosphoesterase" evidence="2">
    <location>
        <begin position="169"/>
        <end position="330"/>
    </location>
</feature>
<comment type="caution">
    <text evidence="4">The sequence shown here is derived from an EMBL/GenBank/DDBJ whole genome shotgun (WGS) entry which is preliminary data.</text>
</comment>
<dbReference type="SUPFAM" id="SSF49363">
    <property type="entry name" value="Purple acid phosphatase, N-terminal domain"/>
    <property type="match status" value="1"/>
</dbReference>
<dbReference type="InterPro" id="IPR008963">
    <property type="entry name" value="Purple_acid_Pase-like_N"/>
</dbReference>
<dbReference type="PANTHER" id="PTHR45867">
    <property type="entry name" value="PURPLE ACID PHOSPHATASE"/>
    <property type="match status" value="1"/>
</dbReference>
<feature type="domain" description="Purple acid phosphatase N-terminal" evidence="3">
    <location>
        <begin position="39"/>
        <end position="139"/>
    </location>
</feature>
<accession>A0A3M8C1T3</accession>
<dbReference type="InterPro" id="IPR029052">
    <property type="entry name" value="Metallo-depent_PP-like"/>
</dbReference>
<sequence length="410" mass="45092">MSKKNMYGLLIIALLAVVIAVAAFQLSSGIPSTPSSLTPHSIVTTFKENPQTSRAFTWQTANPDAATVLQIAPGSGITDFDRDVVLTFEGTTTPIDTGNGTVQGAHKVFATNLTPGTRYTYRVGNGENEGWSQPAEFETEAKHTTAFTFINVTDSQGVTDADFQLWGKTLNQAFATFPDAKFIVHNGDLTEDPEDERSWQSFFSHAQTWLASYPLMPATGNHEEIDGNADRFLAHFNLPENGSDSVKPGTSYSFDYGPAHFVFLNTESKVKKQTEWLRADLAATKQPWIIVAMHHGPYGGNQKESLLDKWVPLFDEFGVDLVLQGHNHEYSRSYPLQNNQIVEDGKGTVYVVTNAAGSKWNKKKADLFYHRVHLQNGKPTFAGIQIAGNTLTYAAFAVDGSPVDTFTINK</sequence>
<dbReference type="Pfam" id="PF00149">
    <property type="entry name" value="Metallophos"/>
    <property type="match status" value="1"/>
</dbReference>
<keyword evidence="5" id="KW-1185">Reference proteome</keyword>
<proteinExistence type="predicted"/>
<reference evidence="4 5" key="1">
    <citation type="submission" date="2018-10" db="EMBL/GenBank/DDBJ databases">
        <title>Phylogenomics of Brevibacillus.</title>
        <authorList>
            <person name="Dunlap C."/>
        </authorList>
    </citation>
    <scope>NUCLEOTIDE SEQUENCE [LARGE SCALE GENOMIC DNA]</scope>
    <source>
        <strain evidence="4 5">JCM 12215</strain>
    </source>
</reference>
<organism evidence="4 5">
    <name type="scientific">Brevibacillus invocatus</name>
    <dbReference type="NCBI Taxonomy" id="173959"/>
    <lineage>
        <taxon>Bacteria</taxon>
        <taxon>Bacillati</taxon>
        <taxon>Bacillota</taxon>
        <taxon>Bacilli</taxon>
        <taxon>Bacillales</taxon>
        <taxon>Paenibacillaceae</taxon>
        <taxon>Brevibacillus</taxon>
    </lineage>
</organism>
<evidence type="ECO:0000256" key="1">
    <source>
        <dbReference type="ARBA" id="ARBA00022729"/>
    </source>
</evidence>
<dbReference type="InterPro" id="IPR015914">
    <property type="entry name" value="PAPs_N"/>
</dbReference>
<dbReference type="InterPro" id="IPR004843">
    <property type="entry name" value="Calcineurin-like_PHP"/>
</dbReference>
<evidence type="ECO:0000313" key="5">
    <source>
        <dbReference type="Proteomes" id="UP000282028"/>
    </source>
</evidence>
<gene>
    <name evidence="4" type="ORF">EDM52_18990</name>
</gene>
<dbReference type="OrthoDB" id="9809781at2"/>
<evidence type="ECO:0000259" key="3">
    <source>
        <dbReference type="Pfam" id="PF16656"/>
    </source>
</evidence>
<dbReference type="SUPFAM" id="SSF56300">
    <property type="entry name" value="Metallo-dependent phosphatases"/>
    <property type="match status" value="1"/>
</dbReference>
<dbReference type="RefSeq" id="WP_122910527.1">
    <property type="nucleotide sequence ID" value="NZ_CBCSBE010000015.1"/>
</dbReference>
<keyword evidence="1" id="KW-0732">Signal</keyword>
<evidence type="ECO:0000259" key="2">
    <source>
        <dbReference type="Pfam" id="PF00149"/>
    </source>
</evidence>
<dbReference type="AlphaFoldDB" id="A0A3M8C1T3"/>
<dbReference type="GO" id="GO:0003993">
    <property type="term" value="F:acid phosphatase activity"/>
    <property type="evidence" value="ECO:0007669"/>
    <property type="project" value="InterPro"/>
</dbReference>
<evidence type="ECO:0000313" key="4">
    <source>
        <dbReference type="EMBL" id="RNB69559.1"/>
    </source>
</evidence>
<dbReference type="GO" id="GO:0046872">
    <property type="term" value="F:metal ion binding"/>
    <property type="evidence" value="ECO:0007669"/>
    <property type="project" value="InterPro"/>
</dbReference>
<dbReference type="PANTHER" id="PTHR45867:SF3">
    <property type="entry name" value="ACID PHOSPHATASE TYPE 7"/>
    <property type="match status" value="1"/>
</dbReference>
<dbReference type="EMBL" id="RHHR01000037">
    <property type="protein sequence ID" value="RNB69559.1"/>
    <property type="molecule type" value="Genomic_DNA"/>
</dbReference>
<dbReference type="Pfam" id="PF16656">
    <property type="entry name" value="Pur_ac_phosph_N"/>
    <property type="match status" value="1"/>
</dbReference>
<dbReference type="Proteomes" id="UP000282028">
    <property type="component" value="Unassembled WGS sequence"/>
</dbReference>
<name>A0A3M8C1T3_9BACL</name>